<evidence type="ECO:0000256" key="1">
    <source>
        <dbReference type="SAM" id="MobiDB-lite"/>
    </source>
</evidence>
<keyword evidence="3" id="KW-1185">Reference proteome</keyword>
<proteinExistence type="predicted"/>
<reference evidence="2 3" key="1">
    <citation type="submission" date="2020-08" db="EMBL/GenBank/DDBJ databases">
        <title>Genomic Encyclopedia of Type Strains, Phase IV (KMG-V): Genome sequencing to study the core and pangenomes of soil and plant-associated prokaryotes.</title>
        <authorList>
            <person name="Whitman W."/>
        </authorList>
    </citation>
    <scope>NUCLEOTIDE SEQUENCE [LARGE SCALE GENOMIC DNA]</scope>
    <source>
        <strain evidence="2 3">SRMrh-85</strain>
    </source>
</reference>
<gene>
    <name evidence="2" type="ORF">FHX59_001524</name>
</gene>
<sequence length="269" mass="29268">MSKDIKIKEHHLVKAADRHLRSYFQSIGTAYSSCLPANAEQNFFDLGQHCADLVSCVGDWQTLLLEFKVRHQGILPSFDSAQHAGLVVLNNFGIPVEYCFNKTVPPPRASDEVFLGNLLVCKALPLPNETPALTHPTLLQRISSMGSGVPPSLTPLAVCDSALFDEERMGQLNTARLLILADGTATHLGLAEGTALVEMLLADKRWAKEKNVARLQRDIEGLLKSSDKLLQELANAGWGSVQSLRAALPGEPEEPSGSEKSADNKFSPF</sequence>
<comment type="caution">
    <text evidence="2">The sequence shown here is derived from an EMBL/GenBank/DDBJ whole genome shotgun (WGS) entry which is preliminary data.</text>
</comment>
<accession>A0ABR6FI65</accession>
<evidence type="ECO:0000313" key="3">
    <source>
        <dbReference type="Proteomes" id="UP000533533"/>
    </source>
</evidence>
<dbReference type="RefSeq" id="WP_110383200.1">
    <property type="nucleotide sequence ID" value="NZ_JACHVZ010000004.1"/>
</dbReference>
<organism evidence="2 3">
    <name type="scientific">Paraburkholderia silvatlantica</name>
    <dbReference type="NCBI Taxonomy" id="321895"/>
    <lineage>
        <taxon>Bacteria</taxon>
        <taxon>Pseudomonadati</taxon>
        <taxon>Pseudomonadota</taxon>
        <taxon>Betaproteobacteria</taxon>
        <taxon>Burkholderiales</taxon>
        <taxon>Burkholderiaceae</taxon>
        <taxon>Paraburkholderia</taxon>
    </lineage>
</organism>
<feature type="region of interest" description="Disordered" evidence="1">
    <location>
        <begin position="244"/>
        <end position="269"/>
    </location>
</feature>
<protein>
    <submittedName>
        <fullName evidence="2">Uncharacterized protein</fullName>
    </submittedName>
</protein>
<dbReference type="EMBL" id="JACHVZ010000004">
    <property type="protein sequence ID" value="MBB2927111.1"/>
    <property type="molecule type" value="Genomic_DNA"/>
</dbReference>
<dbReference type="Proteomes" id="UP000533533">
    <property type="component" value="Unassembled WGS sequence"/>
</dbReference>
<evidence type="ECO:0000313" key="2">
    <source>
        <dbReference type="EMBL" id="MBB2927111.1"/>
    </source>
</evidence>
<name>A0ABR6FI65_9BURK</name>